<keyword evidence="3" id="KW-1185">Reference proteome</keyword>
<dbReference type="HOGENOM" id="CLU_1001964_0_0_1"/>
<gene>
    <name evidence="2" type="ORF">CELE_ZK856.14</name>
    <name evidence="2 4" type="ORF">ZK856.14</name>
</gene>
<dbReference type="FunCoup" id="G5EC76">
    <property type="interactions" value="811"/>
</dbReference>
<protein>
    <submittedName>
        <fullName evidence="2">Serpentine Receptor, class U</fullName>
    </submittedName>
</protein>
<dbReference type="eggNOG" id="ENOG502TGDR">
    <property type="taxonomic scope" value="Eukaryota"/>
</dbReference>
<dbReference type="Bgee" id="WBGene00044020">
    <property type="expression patterns" value="Expressed in pharyngeal muscle cell (C elegans) and 3 other cell types or tissues"/>
</dbReference>
<organism evidence="2 3">
    <name type="scientific">Caenorhabditis elegans</name>
    <dbReference type="NCBI Taxonomy" id="6239"/>
    <lineage>
        <taxon>Eukaryota</taxon>
        <taxon>Metazoa</taxon>
        <taxon>Ecdysozoa</taxon>
        <taxon>Nematoda</taxon>
        <taxon>Chromadorea</taxon>
        <taxon>Rhabditida</taxon>
        <taxon>Rhabditina</taxon>
        <taxon>Rhabditomorpha</taxon>
        <taxon>Rhabditoidea</taxon>
        <taxon>Rhabditidae</taxon>
        <taxon>Peloderinae</taxon>
        <taxon>Caenorhabditis</taxon>
    </lineage>
</organism>
<dbReference type="KEGG" id="cel:CELE_ZK856.14"/>
<dbReference type="InParanoid" id="G5EC76"/>
<dbReference type="EMBL" id="BX284605">
    <property type="protein sequence ID" value="CBX25216.1"/>
    <property type="molecule type" value="Genomic_DNA"/>
</dbReference>
<dbReference type="OMA" id="LHGYRMS"/>
<accession>G5EC76</accession>
<feature type="transmembrane region" description="Helical" evidence="1">
    <location>
        <begin position="170"/>
        <end position="190"/>
    </location>
</feature>
<feature type="transmembrane region" description="Helical" evidence="1">
    <location>
        <begin position="77"/>
        <end position="94"/>
    </location>
</feature>
<keyword evidence="1" id="KW-0812">Transmembrane</keyword>
<feature type="transmembrane region" description="Helical" evidence="1">
    <location>
        <begin position="12"/>
        <end position="30"/>
    </location>
</feature>
<dbReference type="OrthoDB" id="5793152at2759"/>
<feature type="transmembrane region" description="Helical" evidence="1">
    <location>
        <begin position="202"/>
        <end position="226"/>
    </location>
</feature>
<evidence type="ECO:0000313" key="2">
    <source>
        <dbReference type="EMBL" id="CBX25216.1"/>
    </source>
</evidence>
<dbReference type="ExpressionAtlas" id="G5EC76">
    <property type="expression patterns" value="baseline"/>
</dbReference>
<feature type="transmembrane region" description="Helical" evidence="1">
    <location>
        <begin position="50"/>
        <end position="70"/>
    </location>
</feature>
<reference evidence="2 3" key="1">
    <citation type="journal article" date="1998" name="Science">
        <title>Genome sequence of the nematode C. elegans: a platform for investigating biology.</title>
        <authorList>
            <consortium name="The C. elegans sequencing consortium"/>
            <person name="Sulson J.E."/>
            <person name="Waterston R."/>
        </authorList>
    </citation>
    <scope>NUCLEOTIDE SEQUENCE [LARGE SCALE GENOMIC DNA]</scope>
    <source>
        <strain evidence="2 3">Bristol N2</strain>
    </source>
</reference>
<dbReference type="WormBase" id="ZK856.14a">
    <property type="protein sequence ID" value="CE45407"/>
    <property type="gene ID" value="WBGene00044020"/>
</dbReference>
<proteinExistence type="predicted"/>
<keyword evidence="1" id="KW-0472">Membrane</keyword>
<dbReference type="AGR" id="WB:WBGene00044020"/>
<evidence type="ECO:0000313" key="4">
    <source>
        <dbReference type="WormBase" id="ZK856.14a"/>
    </source>
</evidence>
<dbReference type="CTD" id="3565498"/>
<dbReference type="PaxDb" id="6239-ZK856.14a"/>
<feature type="transmembrane region" description="Helical" evidence="1">
    <location>
        <begin position="132"/>
        <end position="150"/>
    </location>
</feature>
<dbReference type="SMR" id="G5EC76"/>
<dbReference type="GeneID" id="3565498"/>
<evidence type="ECO:0000313" key="3">
    <source>
        <dbReference type="Proteomes" id="UP000001940"/>
    </source>
</evidence>
<dbReference type="RefSeq" id="NP_001256196.1">
    <property type="nucleotide sequence ID" value="NM_001269267.1"/>
</dbReference>
<name>G5EC76_CAEEL</name>
<keyword evidence="1" id="KW-1133">Transmembrane helix</keyword>
<dbReference type="Proteomes" id="UP000001940">
    <property type="component" value="Chromosome V"/>
</dbReference>
<keyword evidence="2" id="KW-0675">Receptor</keyword>
<sequence length="278" mass="32542">MFSLSDESNISIFFCFYIIMFIVTMNLWRILKIKGKLVELNAFPCASSFIWFHFFGLICPLVDFIIVGTIGTFFSSIKSCFIVYIPTIVSLLYHDTMADWMVPLILIYSTTLSYEIPEIFDFRYFNICRDKMIWLTMLIYGCLFNSFNPWDIVTIRRIHHENGHISTSFNIIDAFVVALSIFFICLHGYRMSFRIAFKDNRFHLTLLFVMIKLAFLLTNACFIPAIDERNITMESINPSSSPVKTAFSLDNLKLYESVVQSVIPVHYLAWKHVFFRKI</sequence>
<dbReference type="AlphaFoldDB" id="G5EC76"/>
<evidence type="ECO:0000256" key="1">
    <source>
        <dbReference type="SAM" id="Phobius"/>
    </source>
</evidence>